<protein>
    <submittedName>
        <fullName evidence="1">Uncharacterized protein</fullName>
    </submittedName>
</protein>
<reference evidence="1" key="1">
    <citation type="submission" date="2019-02" db="EMBL/GenBank/DDBJ databases">
        <authorList>
            <person name="Gruber-Vodicka R. H."/>
            <person name="Seah K. B. B."/>
        </authorList>
    </citation>
    <scope>NUCLEOTIDE SEQUENCE</scope>
    <source>
        <strain evidence="1">BECK_DK47</strain>
    </source>
</reference>
<sequence length="83" mass="9677">MWKDPIVEKIHKIRQKRAARFNYDLEAIYQDIKRLEKESEREFVTFEPKRVGEVSGVGKPQSLTRRDTEQRELIAGVSSTISG</sequence>
<organism evidence="1">
    <name type="scientific">Candidatus Kentrum sp. DK</name>
    <dbReference type="NCBI Taxonomy" id="2126562"/>
    <lineage>
        <taxon>Bacteria</taxon>
        <taxon>Pseudomonadati</taxon>
        <taxon>Pseudomonadota</taxon>
        <taxon>Gammaproteobacteria</taxon>
        <taxon>Candidatus Kentrum</taxon>
    </lineage>
</organism>
<dbReference type="AlphaFoldDB" id="A0A450SAA4"/>
<proteinExistence type="predicted"/>
<dbReference type="EMBL" id="CAADEX010000022">
    <property type="protein sequence ID" value="VFJ48969.1"/>
    <property type="molecule type" value="Genomic_DNA"/>
</dbReference>
<accession>A0A450SAA4</accession>
<gene>
    <name evidence="1" type="ORF">BECKDK2373B_GA0170837_10224</name>
</gene>
<evidence type="ECO:0000313" key="1">
    <source>
        <dbReference type="EMBL" id="VFJ48969.1"/>
    </source>
</evidence>
<name>A0A450SAA4_9GAMM</name>